<dbReference type="InterPro" id="IPR046335">
    <property type="entry name" value="LacI/GalR-like_sensor"/>
</dbReference>
<dbReference type="PROSITE" id="PS00356">
    <property type="entry name" value="HTH_LACI_1"/>
    <property type="match status" value="1"/>
</dbReference>
<dbReference type="SMART" id="SM00354">
    <property type="entry name" value="HTH_LACI"/>
    <property type="match status" value="1"/>
</dbReference>
<dbReference type="Gene3D" id="1.10.260.40">
    <property type="entry name" value="lambda repressor-like DNA-binding domains"/>
    <property type="match status" value="1"/>
</dbReference>
<dbReference type="Gene3D" id="3.40.50.2300">
    <property type="match status" value="2"/>
</dbReference>
<name>A0ABQ5UMI4_9HYPH</name>
<feature type="domain" description="HTH lacI-type" evidence="4">
    <location>
        <begin position="10"/>
        <end position="64"/>
    </location>
</feature>
<dbReference type="InterPro" id="IPR000843">
    <property type="entry name" value="HTH_LacI"/>
</dbReference>
<dbReference type="Proteomes" id="UP001161406">
    <property type="component" value="Unassembled WGS sequence"/>
</dbReference>
<proteinExistence type="predicted"/>
<dbReference type="SUPFAM" id="SSF47413">
    <property type="entry name" value="lambda repressor-like DNA-binding domains"/>
    <property type="match status" value="1"/>
</dbReference>
<evidence type="ECO:0000259" key="4">
    <source>
        <dbReference type="PROSITE" id="PS50932"/>
    </source>
</evidence>
<evidence type="ECO:0000256" key="1">
    <source>
        <dbReference type="ARBA" id="ARBA00023015"/>
    </source>
</evidence>
<dbReference type="EMBL" id="BSNG01000003">
    <property type="protein sequence ID" value="GLQ11936.1"/>
    <property type="molecule type" value="Genomic_DNA"/>
</dbReference>
<evidence type="ECO:0000313" key="6">
    <source>
        <dbReference type="Proteomes" id="UP001161406"/>
    </source>
</evidence>
<sequence length="371" mass="40839">MTKKRSSNRPTIADVAERAGVSAITVSRALREPQKVSSELRRAIDGAVSELNYVPDLNARALASSRTDVVAVLVPSLTQHIFSDVVRGIYDGLEDSGLRIELANTRYSAELEEQLVFGIMRHRPAAVIISGTEQTARTRKMLEAAKCPVVQIMDLTDDPIQKIIGFSHERAGLEMTRHLIEAGYRRIAFFAGWMNARSLQRHGGYRQAMEEAGLYDPDLLGQRSNDNPEFSRGSRQDFHQFSSTVMGRELMLEMLERRPDIDAVFCNNDVLSLGALFACQAKGVAVPQQVGIAGFNDFDFMAAAEPPLTSIRIHRWRCGFEAMKAVQGQLNGEPVGEPVVDLGFEIIKRASTDRNGEVAAAAQEAPPLALS</sequence>
<keyword evidence="6" id="KW-1185">Reference proteome</keyword>
<organism evidence="5 6">
    <name type="scientific">Devosia yakushimensis</name>
    <dbReference type="NCBI Taxonomy" id="470028"/>
    <lineage>
        <taxon>Bacteria</taxon>
        <taxon>Pseudomonadati</taxon>
        <taxon>Pseudomonadota</taxon>
        <taxon>Alphaproteobacteria</taxon>
        <taxon>Hyphomicrobiales</taxon>
        <taxon>Devosiaceae</taxon>
        <taxon>Devosia</taxon>
    </lineage>
</organism>
<dbReference type="Pfam" id="PF00356">
    <property type="entry name" value="LacI"/>
    <property type="match status" value="1"/>
</dbReference>
<evidence type="ECO:0000256" key="3">
    <source>
        <dbReference type="ARBA" id="ARBA00023163"/>
    </source>
</evidence>
<dbReference type="InterPro" id="IPR028082">
    <property type="entry name" value="Peripla_BP_I"/>
</dbReference>
<reference evidence="5" key="2">
    <citation type="submission" date="2023-01" db="EMBL/GenBank/DDBJ databases">
        <title>Draft genome sequence of Devosia yakushimensis strain NBRC 103855.</title>
        <authorList>
            <person name="Sun Q."/>
            <person name="Mori K."/>
        </authorList>
    </citation>
    <scope>NUCLEOTIDE SEQUENCE</scope>
    <source>
        <strain evidence="5">NBRC 103855</strain>
    </source>
</reference>
<comment type="caution">
    <text evidence="5">The sequence shown here is derived from an EMBL/GenBank/DDBJ whole genome shotgun (WGS) entry which is preliminary data.</text>
</comment>
<keyword evidence="1" id="KW-0805">Transcription regulation</keyword>
<reference evidence="5" key="1">
    <citation type="journal article" date="2014" name="Int. J. Syst. Evol. Microbiol.">
        <title>Complete genome of a new Firmicutes species belonging to the dominant human colonic microbiota ('Ruminococcus bicirculans') reveals two chromosomes and a selective capacity to utilize plant glucans.</title>
        <authorList>
            <consortium name="NISC Comparative Sequencing Program"/>
            <person name="Wegmann U."/>
            <person name="Louis P."/>
            <person name="Goesmann A."/>
            <person name="Henrissat B."/>
            <person name="Duncan S.H."/>
            <person name="Flint H.J."/>
        </authorList>
    </citation>
    <scope>NUCLEOTIDE SEQUENCE</scope>
    <source>
        <strain evidence="5">NBRC 103855</strain>
    </source>
</reference>
<accession>A0ABQ5UMI4</accession>
<dbReference type="InterPro" id="IPR010982">
    <property type="entry name" value="Lambda_DNA-bd_dom_sf"/>
</dbReference>
<dbReference type="PROSITE" id="PS50932">
    <property type="entry name" value="HTH_LACI_2"/>
    <property type="match status" value="1"/>
</dbReference>
<dbReference type="PANTHER" id="PTHR30146:SF2">
    <property type="entry name" value="HTH-TYPE TRANSCRIPTIONAL REGULATOR GNTR"/>
    <property type="match status" value="1"/>
</dbReference>
<evidence type="ECO:0000256" key="2">
    <source>
        <dbReference type="ARBA" id="ARBA00023125"/>
    </source>
</evidence>
<dbReference type="CDD" id="cd01392">
    <property type="entry name" value="HTH_LacI"/>
    <property type="match status" value="1"/>
</dbReference>
<keyword evidence="3" id="KW-0804">Transcription</keyword>
<keyword evidence="2" id="KW-0238">DNA-binding</keyword>
<dbReference type="RefSeq" id="WP_284393672.1">
    <property type="nucleotide sequence ID" value="NZ_BSNG01000003.1"/>
</dbReference>
<dbReference type="PANTHER" id="PTHR30146">
    <property type="entry name" value="LACI-RELATED TRANSCRIPTIONAL REPRESSOR"/>
    <property type="match status" value="1"/>
</dbReference>
<dbReference type="CDD" id="cd01575">
    <property type="entry name" value="PBP1_GntR"/>
    <property type="match status" value="1"/>
</dbReference>
<dbReference type="Pfam" id="PF13377">
    <property type="entry name" value="Peripla_BP_3"/>
    <property type="match status" value="1"/>
</dbReference>
<dbReference type="SUPFAM" id="SSF53822">
    <property type="entry name" value="Periplasmic binding protein-like I"/>
    <property type="match status" value="1"/>
</dbReference>
<protein>
    <submittedName>
        <fullName evidence="5">LacI family transcriptional regulator</fullName>
    </submittedName>
</protein>
<evidence type="ECO:0000313" key="5">
    <source>
        <dbReference type="EMBL" id="GLQ11936.1"/>
    </source>
</evidence>
<gene>
    <name evidence="5" type="ORF">GCM10007913_38680</name>
</gene>